<name>A0A9X1D8F1_9HYPH</name>
<reference evidence="3" key="2">
    <citation type="submission" date="2021-03" db="EMBL/GenBank/DDBJ databases">
        <authorList>
            <person name="Artuso I."/>
            <person name="Turrini P."/>
            <person name="Pirolo M."/>
            <person name="Lugli G.A."/>
            <person name="Ventura M."/>
            <person name="Visca P."/>
        </authorList>
    </citation>
    <scope>NUCLEOTIDE SEQUENCE</scope>
    <source>
        <strain evidence="3">LMG 26462</strain>
    </source>
</reference>
<dbReference type="Proteomes" id="UP001138921">
    <property type="component" value="Unassembled WGS sequence"/>
</dbReference>
<feature type="transmembrane region" description="Helical" evidence="1">
    <location>
        <begin position="304"/>
        <end position="326"/>
    </location>
</feature>
<dbReference type="PANTHER" id="PTHR23028:SF53">
    <property type="entry name" value="ACYL_TRANSF_3 DOMAIN-CONTAINING PROTEIN"/>
    <property type="match status" value="1"/>
</dbReference>
<sequence length="377" mass="41214">MSGSNTAANGRNNSWLDLVRAMAIILVLLRHGERALGHEADFGPLQTISINGWIGVDIFFVLSGYLIASHLLRAGIGTGHFSFGRYLVMRALRIVPAYLAVIGLILFGAFPLYTIDENQLLLRVGYHLLFLQDYLPSNINVVFWSLGVEEKFYLLAPVLIFVVLRCRSTTGKATILASCFLLPVLLRFEAYARVEAPIDYTQFFRVFRSPFHMTVEGLVVGVAIAVVQASGHLRPSGSRGMVILVASTVLLLGWMSSHDFMAEIDMTDAVWQPVAVAIIAGGLTLGAVLLGGTSMPAHRPVNMLARLSYCLYLVHLPLIPTAVAIATSKGMWLFWPIYLALSLGAAVLLHVAIEKPFLLWKDRIATRQTIGAPISAA</sequence>
<accession>A0A9X1D8F1</accession>
<dbReference type="GO" id="GO:0009103">
    <property type="term" value="P:lipopolysaccharide biosynthetic process"/>
    <property type="evidence" value="ECO:0007669"/>
    <property type="project" value="TreeGrafter"/>
</dbReference>
<keyword evidence="3" id="KW-0012">Acyltransferase</keyword>
<dbReference type="Pfam" id="PF01757">
    <property type="entry name" value="Acyl_transf_3"/>
    <property type="match status" value="1"/>
</dbReference>
<feature type="transmembrane region" description="Helical" evidence="1">
    <location>
        <begin position="50"/>
        <end position="72"/>
    </location>
</feature>
<feature type="transmembrane region" description="Helical" evidence="1">
    <location>
        <begin position="92"/>
        <end position="113"/>
    </location>
</feature>
<feature type="transmembrane region" description="Helical" evidence="1">
    <location>
        <begin position="241"/>
        <end position="257"/>
    </location>
</feature>
<feature type="transmembrane region" description="Helical" evidence="1">
    <location>
        <begin position="141"/>
        <end position="164"/>
    </location>
</feature>
<feature type="transmembrane region" description="Helical" evidence="1">
    <location>
        <begin position="332"/>
        <end position="353"/>
    </location>
</feature>
<feature type="transmembrane region" description="Helical" evidence="1">
    <location>
        <begin position="269"/>
        <end position="292"/>
    </location>
</feature>
<keyword evidence="1" id="KW-0812">Transmembrane</keyword>
<reference evidence="3" key="1">
    <citation type="journal article" date="2021" name="Microorganisms">
        <title>Phylogenomic Reconstruction and Metabolic Potential of the Genus Aminobacter.</title>
        <authorList>
            <person name="Artuso I."/>
            <person name="Turrini P."/>
            <person name="Pirolo M."/>
            <person name="Lugli G.A."/>
            <person name="Ventura M."/>
            <person name="Visca P."/>
        </authorList>
    </citation>
    <scope>NUCLEOTIDE SEQUENCE</scope>
    <source>
        <strain evidence="3">LMG 26462</strain>
    </source>
</reference>
<dbReference type="GO" id="GO:0016747">
    <property type="term" value="F:acyltransferase activity, transferring groups other than amino-acyl groups"/>
    <property type="evidence" value="ECO:0007669"/>
    <property type="project" value="InterPro"/>
</dbReference>
<evidence type="ECO:0000259" key="2">
    <source>
        <dbReference type="Pfam" id="PF01757"/>
    </source>
</evidence>
<evidence type="ECO:0000313" key="3">
    <source>
        <dbReference type="EMBL" id="MBT1158748.1"/>
    </source>
</evidence>
<dbReference type="PANTHER" id="PTHR23028">
    <property type="entry name" value="ACETYLTRANSFERASE"/>
    <property type="match status" value="1"/>
</dbReference>
<comment type="caution">
    <text evidence="3">The sequence shown here is derived from an EMBL/GenBank/DDBJ whole genome shotgun (WGS) entry which is preliminary data.</text>
</comment>
<evidence type="ECO:0000313" key="4">
    <source>
        <dbReference type="Proteomes" id="UP001138921"/>
    </source>
</evidence>
<dbReference type="RefSeq" id="WP_214392623.1">
    <property type="nucleotide sequence ID" value="NZ_JAFLWW010000008.1"/>
</dbReference>
<organism evidence="3 4">
    <name type="scientific">Aminobacter anthyllidis</name>
    <dbReference type="NCBI Taxonomy" id="1035067"/>
    <lineage>
        <taxon>Bacteria</taxon>
        <taxon>Pseudomonadati</taxon>
        <taxon>Pseudomonadota</taxon>
        <taxon>Alphaproteobacteria</taxon>
        <taxon>Hyphomicrobiales</taxon>
        <taxon>Phyllobacteriaceae</taxon>
        <taxon>Aminobacter</taxon>
    </lineage>
</organism>
<gene>
    <name evidence="3" type="ORF">J1C56_24555</name>
</gene>
<protein>
    <submittedName>
        <fullName evidence="3">Acyltransferase</fullName>
    </submittedName>
</protein>
<keyword evidence="1" id="KW-0472">Membrane</keyword>
<feature type="domain" description="Acyltransferase 3" evidence="2">
    <location>
        <begin position="13"/>
        <end position="350"/>
    </location>
</feature>
<keyword evidence="3" id="KW-0808">Transferase</keyword>
<evidence type="ECO:0000256" key="1">
    <source>
        <dbReference type="SAM" id="Phobius"/>
    </source>
</evidence>
<proteinExistence type="predicted"/>
<dbReference type="AlphaFoldDB" id="A0A9X1D8F1"/>
<dbReference type="InterPro" id="IPR002656">
    <property type="entry name" value="Acyl_transf_3_dom"/>
</dbReference>
<keyword evidence="1" id="KW-1133">Transmembrane helix</keyword>
<keyword evidence="4" id="KW-1185">Reference proteome</keyword>
<dbReference type="GO" id="GO:0016020">
    <property type="term" value="C:membrane"/>
    <property type="evidence" value="ECO:0007669"/>
    <property type="project" value="TreeGrafter"/>
</dbReference>
<dbReference type="EMBL" id="JAFLWW010000008">
    <property type="protein sequence ID" value="MBT1158748.1"/>
    <property type="molecule type" value="Genomic_DNA"/>
</dbReference>
<dbReference type="InterPro" id="IPR050879">
    <property type="entry name" value="Acyltransferase_3"/>
</dbReference>